<dbReference type="RefSeq" id="WP_092926988.1">
    <property type="nucleotide sequence ID" value="NZ_FOMZ01000007.1"/>
</dbReference>
<evidence type="ECO:0000313" key="2">
    <source>
        <dbReference type="Proteomes" id="UP000198716"/>
    </source>
</evidence>
<sequence>MRQLPGPWRSLRLRAGPGRAWQPGARSAATHLHSVHRWASAPVVKAARCCPWRAYRVRVTTVDLTEICPKPEITVSVGLLLALAREAEFSRMSRQ</sequence>
<dbReference type="EMBL" id="FOMZ01000007">
    <property type="protein sequence ID" value="SFE04380.1"/>
    <property type="molecule type" value="Genomic_DNA"/>
</dbReference>
<dbReference type="AlphaFoldDB" id="A0A1I1XG62"/>
<gene>
    <name evidence="1" type="ORF">SAMN04487819_10712</name>
</gene>
<organism evidence="1 2">
    <name type="scientific">Actinopolyspora alba</name>
    <dbReference type="NCBI Taxonomy" id="673379"/>
    <lineage>
        <taxon>Bacteria</taxon>
        <taxon>Bacillati</taxon>
        <taxon>Actinomycetota</taxon>
        <taxon>Actinomycetes</taxon>
        <taxon>Actinopolysporales</taxon>
        <taxon>Actinopolysporaceae</taxon>
        <taxon>Actinopolyspora</taxon>
        <taxon>Actinopolyspora alba group</taxon>
    </lineage>
</organism>
<reference evidence="2" key="1">
    <citation type="submission" date="2016-10" db="EMBL/GenBank/DDBJ databases">
        <authorList>
            <person name="Varghese N."/>
            <person name="Submissions S."/>
        </authorList>
    </citation>
    <scope>NUCLEOTIDE SEQUENCE [LARGE SCALE GENOMIC DNA]</scope>
    <source>
        <strain evidence="2">DSM 45004</strain>
    </source>
</reference>
<evidence type="ECO:0000313" key="1">
    <source>
        <dbReference type="EMBL" id="SFE04380.1"/>
    </source>
</evidence>
<proteinExistence type="predicted"/>
<dbReference type="Proteomes" id="UP000198716">
    <property type="component" value="Unassembled WGS sequence"/>
</dbReference>
<name>A0A1I1XG62_9ACTN</name>
<accession>A0A1I1XG62</accession>
<protein>
    <submittedName>
        <fullName evidence="1">Uncharacterized protein</fullName>
    </submittedName>
</protein>
<keyword evidence="2" id="KW-1185">Reference proteome</keyword>